<proteinExistence type="predicted"/>
<keyword evidence="9" id="KW-1185">Reference proteome</keyword>
<keyword evidence="2" id="KW-1003">Cell membrane</keyword>
<dbReference type="Proteomes" id="UP001170954">
    <property type="component" value="Unassembled WGS sequence"/>
</dbReference>
<evidence type="ECO:0000256" key="6">
    <source>
        <dbReference type="SAM" id="Phobius"/>
    </source>
</evidence>
<reference evidence="8" key="1">
    <citation type="submission" date="2020-06" db="EMBL/GenBank/DDBJ databases">
        <authorList>
            <person name="Dong N."/>
        </authorList>
    </citation>
    <scope>NUCLEOTIDE SEQUENCE</scope>
    <source>
        <strain evidence="8">R1692</strain>
    </source>
</reference>
<evidence type="ECO:0000256" key="4">
    <source>
        <dbReference type="ARBA" id="ARBA00022989"/>
    </source>
</evidence>
<evidence type="ECO:0000313" key="9">
    <source>
        <dbReference type="Proteomes" id="UP001170954"/>
    </source>
</evidence>
<evidence type="ECO:0000256" key="5">
    <source>
        <dbReference type="ARBA" id="ARBA00023136"/>
    </source>
</evidence>
<name>A0ABT7NSG8_9SPHI</name>
<evidence type="ECO:0000256" key="3">
    <source>
        <dbReference type="ARBA" id="ARBA00022692"/>
    </source>
</evidence>
<feature type="transmembrane region" description="Helical" evidence="6">
    <location>
        <begin position="20"/>
        <end position="42"/>
    </location>
</feature>
<keyword evidence="4 6" id="KW-1133">Transmembrane helix</keyword>
<feature type="transmembrane region" description="Helical" evidence="6">
    <location>
        <begin position="54"/>
        <end position="74"/>
    </location>
</feature>
<accession>A0ABT7NSG8</accession>
<dbReference type="EMBL" id="JACAGK010000078">
    <property type="protein sequence ID" value="MDM1050204.1"/>
    <property type="molecule type" value="Genomic_DNA"/>
</dbReference>
<evidence type="ECO:0000256" key="2">
    <source>
        <dbReference type="ARBA" id="ARBA00022475"/>
    </source>
</evidence>
<evidence type="ECO:0000259" key="7">
    <source>
        <dbReference type="Pfam" id="PF13396"/>
    </source>
</evidence>
<sequence length="86" mass="10377">MIFKILWSYFTFCIGKYIGIQEVILLSMLIPTIFYLYSFYRLVVSRNINANEKLLWIVAFLVFNLLGAIAYWIWDYSNNRVRSSRY</sequence>
<evidence type="ECO:0000256" key="1">
    <source>
        <dbReference type="ARBA" id="ARBA00004651"/>
    </source>
</evidence>
<protein>
    <submittedName>
        <fullName evidence="8">PLDc N-terminal domain-containing protein</fullName>
    </submittedName>
</protein>
<keyword evidence="5 6" id="KW-0472">Membrane</keyword>
<feature type="domain" description="Cardiolipin synthase N-terminal" evidence="7">
    <location>
        <begin position="33"/>
        <end position="74"/>
    </location>
</feature>
<organism evidence="8 9">
    <name type="scientific">Sphingobacterium hotanense</name>
    <dbReference type="NCBI Taxonomy" id="649196"/>
    <lineage>
        <taxon>Bacteria</taxon>
        <taxon>Pseudomonadati</taxon>
        <taxon>Bacteroidota</taxon>
        <taxon>Sphingobacteriia</taxon>
        <taxon>Sphingobacteriales</taxon>
        <taxon>Sphingobacteriaceae</taxon>
        <taxon>Sphingobacterium</taxon>
    </lineage>
</organism>
<reference evidence="8" key="2">
    <citation type="journal article" date="2022" name="Sci. Total Environ.">
        <title>Prevalence, transmission, and molecular epidemiology of tet(X)-positive bacteria among humans, animals, and environmental niches in China: An epidemiological, and genomic-based study.</title>
        <authorList>
            <person name="Dong N."/>
            <person name="Zeng Y."/>
            <person name="Cai C."/>
            <person name="Sun C."/>
            <person name="Lu J."/>
            <person name="Liu C."/>
            <person name="Zhou H."/>
            <person name="Sun Q."/>
            <person name="Shu L."/>
            <person name="Wang H."/>
            <person name="Wang Y."/>
            <person name="Wang S."/>
            <person name="Wu C."/>
            <person name="Chan E.W."/>
            <person name="Chen G."/>
            <person name="Shen Z."/>
            <person name="Chen S."/>
            <person name="Zhang R."/>
        </authorList>
    </citation>
    <scope>NUCLEOTIDE SEQUENCE</scope>
    <source>
        <strain evidence="8">R1692</strain>
    </source>
</reference>
<keyword evidence="3 6" id="KW-0812">Transmembrane</keyword>
<dbReference type="InterPro" id="IPR027379">
    <property type="entry name" value="CLS_N"/>
</dbReference>
<comment type="caution">
    <text evidence="8">The sequence shown here is derived from an EMBL/GenBank/DDBJ whole genome shotgun (WGS) entry which is preliminary data.</text>
</comment>
<gene>
    <name evidence="8" type="ORF">HX018_18360</name>
</gene>
<evidence type="ECO:0000313" key="8">
    <source>
        <dbReference type="EMBL" id="MDM1050204.1"/>
    </source>
</evidence>
<comment type="subcellular location">
    <subcellularLocation>
        <location evidence="1">Cell membrane</location>
        <topology evidence="1">Multi-pass membrane protein</topology>
    </subcellularLocation>
</comment>
<dbReference type="Pfam" id="PF13396">
    <property type="entry name" value="PLDc_N"/>
    <property type="match status" value="1"/>
</dbReference>